<name>A0A448X8R2_9PLAT</name>
<dbReference type="InterPro" id="IPR057589">
    <property type="entry name" value="GT_PLOD"/>
</dbReference>
<proteinExistence type="predicted"/>
<dbReference type="GO" id="GO:0008475">
    <property type="term" value="F:procollagen-lysine 5-dioxygenase activity"/>
    <property type="evidence" value="ECO:0007669"/>
    <property type="project" value="TreeGrafter"/>
</dbReference>
<feature type="domain" description="PLOD1-3-like GT" evidence="1">
    <location>
        <begin position="1"/>
        <end position="48"/>
    </location>
</feature>
<evidence type="ECO:0000313" key="3">
    <source>
        <dbReference type="Proteomes" id="UP000784294"/>
    </source>
</evidence>
<dbReference type="InterPro" id="IPR050757">
    <property type="entry name" value="Collagen_mod_GT25"/>
</dbReference>
<gene>
    <name evidence="2" type="ORF">PXEA_LOCUS24456</name>
</gene>
<comment type="caution">
    <text evidence="2">The sequence shown here is derived from an EMBL/GenBank/DDBJ whole genome shotgun (WGS) entry which is preliminary data.</text>
</comment>
<dbReference type="OrthoDB" id="69177at2759"/>
<dbReference type="Pfam" id="PF25342">
    <property type="entry name" value="GT_PLOD"/>
    <property type="match status" value="1"/>
</dbReference>
<reference evidence="2" key="1">
    <citation type="submission" date="2018-11" db="EMBL/GenBank/DDBJ databases">
        <authorList>
            <consortium name="Pathogen Informatics"/>
        </authorList>
    </citation>
    <scope>NUCLEOTIDE SEQUENCE</scope>
</reference>
<dbReference type="Proteomes" id="UP000784294">
    <property type="component" value="Unassembled WGS sequence"/>
</dbReference>
<evidence type="ECO:0000259" key="1">
    <source>
        <dbReference type="Pfam" id="PF25342"/>
    </source>
</evidence>
<dbReference type="EMBL" id="CAAALY010117766">
    <property type="protein sequence ID" value="VEL31016.1"/>
    <property type="molecule type" value="Genomic_DNA"/>
</dbReference>
<accession>A0A448X8R2</accession>
<sequence length="54" mass="6171">MNSGGFMGPAGDLLQMISYKSIKDDEDDQLFYTHIFLDEKLRSTYSSKLCVFVD</sequence>
<dbReference type="GO" id="GO:0005783">
    <property type="term" value="C:endoplasmic reticulum"/>
    <property type="evidence" value="ECO:0007669"/>
    <property type="project" value="TreeGrafter"/>
</dbReference>
<dbReference type="AlphaFoldDB" id="A0A448X8R2"/>
<evidence type="ECO:0000313" key="2">
    <source>
        <dbReference type="EMBL" id="VEL31016.1"/>
    </source>
</evidence>
<protein>
    <recommendedName>
        <fullName evidence="1">PLOD1-3-like GT domain-containing protein</fullName>
    </recommendedName>
</protein>
<keyword evidence="3" id="KW-1185">Reference proteome</keyword>
<dbReference type="PANTHER" id="PTHR10730:SF45">
    <property type="entry name" value="PROCOLLAGEN-LYSINE,2-OXOGLUTARATE 5-DIOXYGENASE"/>
    <property type="match status" value="1"/>
</dbReference>
<organism evidence="2 3">
    <name type="scientific">Protopolystoma xenopodis</name>
    <dbReference type="NCBI Taxonomy" id="117903"/>
    <lineage>
        <taxon>Eukaryota</taxon>
        <taxon>Metazoa</taxon>
        <taxon>Spiralia</taxon>
        <taxon>Lophotrochozoa</taxon>
        <taxon>Platyhelminthes</taxon>
        <taxon>Monogenea</taxon>
        <taxon>Polyopisthocotylea</taxon>
        <taxon>Polystomatidea</taxon>
        <taxon>Polystomatidae</taxon>
        <taxon>Protopolystoma</taxon>
    </lineage>
</organism>
<dbReference type="PANTHER" id="PTHR10730">
    <property type="entry name" value="PROCOLLAGEN-LYSINE,2-OXOGLUTARATE 5-DIOXYGENASE/GLYCOSYLTRANSFERASE 25 FAMILY MEMBER"/>
    <property type="match status" value="1"/>
</dbReference>